<dbReference type="KEGG" id="ter:Tery_3338"/>
<dbReference type="EMBL" id="CP000393">
    <property type="protein sequence ID" value="ABG52441.1"/>
    <property type="molecule type" value="Genomic_DNA"/>
</dbReference>
<dbReference type="AlphaFoldDB" id="Q10Z83"/>
<dbReference type="GO" id="GO:0010277">
    <property type="term" value="F:chlorophyllide a oxygenase activity"/>
    <property type="evidence" value="ECO:0007669"/>
    <property type="project" value="InterPro"/>
</dbReference>
<feature type="domain" description="Pheophorbide a oxygenase" evidence="1">
    <location>
        <begin position="2"/>
        <end position="63"/>
    </location>
</feature>
<dbReference type="Pfam" id="PF08417">
    <property type="entry name" value="PaO"/>
    <property type="match status" value="1"/>
</dbReference>
<name>Q10Z83_TRIEI</name>
<dbReference type="HOGENOM" id="CLU_2605038_0_0_3"/>
<organism evidence="2">
    <name type="scientific">Trichodesmium erythraeum (strain IMS101)</name>
    <dbReference type="NCBI Taxonomy" id="203124"/>
    <lineage>
        <taxon>Bacteria</taxon>
        <taxon>Bacillati</taxon>
        <taxon>Cyanobacteriota</taxon>
        <taxon>Cyanophyceae</taxon>
        <taxon>Oscillatoriophycideae</taxon>
        <taxon>Oscillatoriales</taxon>
        <taxon>Microcoleaceae</taxon>
        <taxon>Trichodesmium</taxon>
    </lineage>
</organism>
<dbReference type="RefSeq" id="WP_011612786.1">
    <property type="nucleotide sequence ID" value="NC_008312.1"/>
</dbReference>
<dbReference type="eggNOG" id="COG4638">
    <property type="taxonomic scope" value="Bacteria"/>
</dbReference>
<reference evidence="2" key="1">
    <citation type="submission" date="2006-06" db="EMBL/GenBank/DDBJ databases">
        <title>Complete sequence of Trichodesmium erythraeum IMS101.</title>
        <authorList>
            <consortium name="US DOE Joint Genome Institute"/>
            <person name="Copeland A."/>
            <person name="Lucas S."/>
            <person name="Lapidus A."/>
            <person name="Barry K."/>
            <person name="Detter J.C."/>
            <person name="Glavina del Rio T."/>
            <person name="Hammon N."/>
            <person name="Israni S."/>
            <person name="Dalin E."/>
            <person name="Tice H."/>
            <person name="Pitluck S."/>
            <person name="Kiss H."/>
            <person name="Munk A.C."/>
            <person name="Brettin T."/>
            <person name="Bruce D."/>
            <person name="Han C."/>
            <person name="Tapia R."/>
            <person name="Gilna P."/>
            <person name="Schmutz J."/>
            <person name="Larimer F."/>
            <person name="Land M."/>
            <person name="Hauser L."/>
            <person name="Kyrpides N."/>
            <person name="Kim E."/>
            <person name="Richardson P."/>
        </authorList>
    </citation>
    <scope>NUCLEOTIDE SEQUENCE [LARGE SCALE GENOMIC DNA]</scope>
    <source>
        <strain evidence="2">IMS101</strain>
    </source>
</reference>
<protein>
    <submittedName>
        <fullName evidence="2">Rieske (2Fe-2S) region</fullName>
    </submittedName>
</protein>
<sequence length="79" mass="9332">MFACLLVSPGKSRIVSQFPRNFAKTIHRLKPRWWDYIKIPNLFLDRDMVLLNQQGHLLKQKQSSKSWKIAFIIRYGSGN</sequence>
<evidence type="ECO:0000259" key="1">
    <source>
        <dbReference type="Pfam" id="PF08417"/>
    </source>
</evidence>
<dbReference type="InterPro" id="IPR013626">
    <property type="entry name" value="PaO"/>
</dbReference>
<proteinExistence type="predicted"/>
<accession>Q10Z83</accession>
<gene>
    <name evidence="2" type="ordered locus">Tery_3338</name>
</gene>
<evidence type="ECO:0000313" key="2">
    <source>
        <dbReference type="EMBL" id="ABG52441.1"/>
    </source>
</evidence>